<dbReference type="PANTHER" id="PTHR13604:SF0">
    <property type="entry name" value="ABASIC SITE PROCESSING PROTEIN HMCES"/>
    <property type="match status" value="1"/>
</dbReference>
<reference evidence="8" key="1">
    <citation type="submission" date="2018-06" db="EMBL/GenBank/DDBJ databases">
        <authorList>
            <person name="Zhirakovskaya E."/>
        </authorList>
    </citation>
    <scope>NUCLEOTIDE SEQUENCE</scope>
</reference>
<dbReference type="GO" id="GO:0008233">
    <property type="term" value="F:peptidase activity"/>
    <property type="evidence" value="ECO:0007669"/>
    <property type="project" value="UniProtKB-KW"/>
</dbReference>
<keyword evidence="5" id="KW-0190">Covalent protein-DNA linkage</keyword>
<evidence type="ECO:0000256" key="3">
    <source>
        <dbReference type="ARBA" id="ARBA00022763"/>
    </source>
</evidence>
<dbReference type="SUPFAM" id="SSF143081">
    <property type="entry name" value="BB1717-like"/>
    <property type="match status" value="1"/>
</dbReference>
<evidence type="ECO:0000256" key="2">
    <source>
        <dbReference type="ARBA" id="ARBA00022670"/>
    </source>
</evidence>
<name>A0A3B0UQY7_9ZZZZ</name>
<dbReference type="PANTHER" id="PTHR13604">
    <property type="entry name" value="DC12-RELATED"/>
    <property type="match status" value="1"/>
</dbReference>
<keyword evidence="2" id="KW-0645">Protease</keyword>
<sequence length="228" mass="25840">MCGRFALMMPTEQLAMAFNVNQTAVAALPPSVPRYNIAPTQPIVAIRLDENGQRALTFFHWGLIPSWAKDMKFGSRMINARSETVAEKPSFRAAFKRRRCLIPADGFYEWQKLPSGKQPTFIRPAEGEERPFAFAGLWEVWRDAEGSVLQSCTILTTKPNELMAPIHNRMPVIVEPEDFDLWLHPEPNPEQGLHLLRPYPADKMIAYPVSTLVNSPRNDLPDCIQPVN</sequence>
<evidence type="ECO:0000256" key="4">
    <source>
        <dbReference type="ARBA" id="ARBA00022801"/>
    </source>
</evidence>
<gene>
    <name evidence="8" type="ORF">MNBD_CHLOROFLEXI01-1558</name>
</gene>
<comment type="similarity">
    <text evidence="1">Belongs to the SOS response-associated peptidase family.</text>
</comment>
<evidence type="ECO:0000313" key="8">
    <source>
        <dbReference type="EMBL" id="VAW31540.1"/>
    </source>
</evidence>
<dbReference type="GO" id="GO:0016829">
    <property type="term" value="F:lyase activity"/>
    <property type="evidence" value="ECO:0007669"/>
    <property type="project" value="UniProtKB-KW"/>
</dbReference>
<proteinExistence type="inferred from homology"/>
<dbReference type="InterPro" id="IPR036590">
    <property type="entry name" value="SRAP-like"/>
</dbReference>
<evidence type="ECO:0008006" key="9">
    <source>
        <dbReference type="Google" id="ProtNLM"/>
    </source>
</evidence>
<organism evidence="8">
    <name type="scientific">hydrothermal vent metagenome</name>
    <dbReference type="NCBI Taxonomy" id="652676"/>
    <lineage>
        <taxon>unclassified sequences</taxon>
        <taxon>metagenomes</taxon>
        <taxon>ecological metagenomes</taxon>
    </lineage>
</organism>
<keyword evidence="4" id="KW-0378">Hydrolase</keyword>
<dbReference type="AlphaFoldDB" id="A0A3B0UQY7"/>
<evidence type="ECO:0000256" key="7">
    <source>
        <dbReference type="ARBA" id="ARBA00023239"/>
    </source>
</evidence>
<dbReference type="Pfam" id="PF02586">
    <property type="entry name" value="SRAP"/>
    <property type="match status" value="1"/>
</dbReference>
<evidence type="ECO:0000256" key="5">
    <source>
        <dbReference type="ARBA" id="ARBA00023124"/>
    </source>
</evidence>
<keyword evidence="7" id="KW-0456">Lyase</keyword>
<keyword evidence="3" id="KW-0227">DNA damage</keyword>
<evidence type="ECO:0000256" key="6">
    <source>
        <dbReference type="ARBA" id="ARBA00023125"/>
    </source>
</evidence>
<dbReference type="Gene3D" id="3.90.1680.10">
    <property type="entry name" value="SOS response associated peptidase-like"/>
    <property type="match status" value="1"/>
</dbReference>
<evidence type="ECO:0000256" key="1">
    <source>
        <dbReference type="ARBA" id="ARBA00008136"/>
    </source>
</evidence>
<dbReference type="EMBL" id="UOEU01000244">
    <property type="protein sequence ID" value="VAW31540.1"/>
    <property type="molecule type" value="Genomic_DNA"/>
</dbReference>
<dbReference type="GO" id="GO:0003697">
    <property type="term" value="F:single-stranded DNA binding"/>
    <property type="evidence" value="ECO:0007669"/>
    <property type="project" value="InterPro"/>
</dbReference>
<keyword evidence="6" id="KW-0238">DNA-binding</keyword>
<dbReference type="GO" id="GO:0106300">
    <property type="term" value="P:protein-DNA covalent cross-linking repair"/>
    <property type="evidence" value="ECO:0007669"/>
    <property type="project" value="InterPro"/>
</dbReference>
<dbReference type="GO" id="GO:0006508">
    <property type="term" value="P:proteolysis"/>
    <property type="evidence" value="ECO:0007669"/>
    <property type="project" value="UniProtKB-KW"/>
</dbReference>
<dbReference type="InterPro" id="IPR003738">
    <property type="entry name" value="SRAP"/>
</dbReference>
<protein>
    <recommendedName>
        <fullName evidence="9">Abasic site processing protein</fullName>
    </recommendedName>
</protein>
<accession>A0A3B0UQY7</accession>